<keyword evidence="2" id="KW-0012">Acyltransferase</keyword>
<evidence type="ECO:0000313" key="2">
    <source>
        <dbReference type="EMBL" id="MBE1607460.1"/>
    </source>
</evidence>
<dbReference type="InterPro" id="IPR000182">
    <property type="entry name" value="GNAT_dom"/>
</dbReference>
<keyword evidence="2" id="KW-0808">Transferase</keyword>
<protein>
    <submittedName>
        <fullName evidence="2">Ribosomal-protein-alanine N-acetyltransferase</fullName>
        <ecNumber evidence="2">2.3.1.267</ecNumber>
    </submittedName>
</protein>
<dbReference type="Gene3D" id="3.40.630.30">
    <property type="match status" value="1"/>
</dbReference>
<evidence type="ECO:0000313" key="3">
    <source>
        <dbReference type="Proteomes" id="UP000638648"/>
    </source>
</evidence>
<organism evidence="2 3">
    <name type="scientific">Actinopolymorpha pittospori</name>
    <dbReference type="NCBI Taxonomy" id="648752"/>
    <lineage>
        <taxon>Bacteria</taxon>
        <taxon>Bacillati</taxon>
        <taxon>Actinomycetota</taxon>
        <taxon>Actinomycetes</taxon>
        <taxon>Propionibacteriales</taxon>
        <taxon>Actinopolymorphaceae</taxon>
        <taxon>Actinopolymorpha</taxon>
    </lineage>
</organism>
<comment type="caution">
    <text evidence="2">The sequence shown here is derived from an EMBL/GenBank/DDBJ whole genome shotgun (WGS) entry which is preliminary data.</text>
</comment>
<keyword evidence="3" id="KW-1185">Reference proteome</keyword>
<proteinExistence type="predicted"/>
<dbReference type="PROSITE" id="PS51186">
    <property type="entry name" value="GNAT"/>
    <property type="match status" value="1"/>
</dbReference>
<dbReference type="GO" id="GO:0008999">
    <property type="term" value="F:protein-N-terminal-alanine acetyltransferase activity"/>
    <property type="evidence" value="ECO:0007669"/>
    <property type="project" value="UniProtKB-EC"/>
</dbReference>
<dbReference type="PANTHER" id="PTHR43792">
    <property type="entry name" value="GNAT FAMILY, PUTATIVE (AFU_ORTHOLOGUE AFUA_3G00765)-RELATED-RELATED"/>
    <property type="match status" value="1"/>
</dbReference>
<reference evidence="2" key="1">
    <citation type="submission" date="2020-10" db="EMBL/GenBank/DDBJ databases">
        <title>Sequencing the genomes of 1000 actinobacteria strains.</title>
        <authorList>
            <person name="Klenk H.-P."/>
        </authorList>
    </citation>
    <scope>NUCLEOTIDE SEQUENCE</scope>
    <source>
        <strain evidence="2">DSM 45354</strain>
    </source>
</reference>
<accession>A0A927MV51</accession>
<dbReference type="EMBL" id="JADBEM010000001">
    <property type="protein sequence ID" value="MBE1607460.1"/>
    <property type="molecule type" value="Genomic_DNA"/>
</dbReference>
<dbReference type="AlphaFoldDB" id="A0A927MV51"/>
<dbReference type="Pfam" id="PF13302">
    <property type="entry name" value="Acetyltransf_3"/>
    <property type="match status" value="1"/>
</dbReference>
<sequence length="189" mass="21261">MPDEPVLLTSRLSLRRWREADLEPFAALNSHPEVMEHFPAPMTREQSDDLVRRIEAGFDERGYGLWALEVLATGQFIGFTGLSKPSFEAHFTPTVEIGWRLARSAWGNGYAPEAARAALAFGFDKVGLKEIVSFTAVPNLRSQSVMRKIGMTHAPADDFDHPGLRPDSPLHRHVLWRITAERWRAGEAE</sequence>
<feature type="domain" description="N-acetyltransferase" evidence="1">
    <location>
        <begin position="12"/>
        <end position="181"/>
    </location>
</feature>
<dbReference type="Proteomes" id="UP000638648">
    <property type="component" value="Unassembled WGS sequence"/>
</dbReference>
<dbReference type="InterPro" id="IPR051531">
    <property type="entry name" value="N-acetyltransferase"/>
</dbReference>
<gene>
    <name evidence="2" type="ORF">HEB94_004308</name>
</gene>
<dbReference type="RefSeq" id="WP_337917855.1">
    <property type="nucleotide sequence ID" value="NZ_BAABJL010000197.1"/>
</dbReference>
<dbReference type="SUPFAM" id="SSF55729">
    <property type="entry name" value="Acyl-CoA N-acyltransferases (Nat)"/>
    <property type="match status" value="1"/>
</dbReference>
<dbReference type="InterPro" id="IPR016181">
    <property type="entry name" value="Acyl_CoA_acyltransferase"/>
</dbReference>
<dbReference type="EC" id="2.3.1.267" evidence="2"/>
<evidence type="ECO:0000259" key="1">
    <source>
        <dbReference type="PROSITE" id="PS51186"/>
    </source>
</evidence>
<name>A0A927MV51_9ACTN</name>
<dbReference type="PANTHER" id="PTHR43792:SF1">
    <property type="entry name" value="N-ACETYLTRANSFERASE DOMAIN-CONTAINING PROTEIN"/>
    <property type="match status" value="1"/>
</dbReference>